<dbReference type="OrthoDB" id="3685541at2759"/>
<dbReference type="EMBL" id="ML979133">
    <property type="protein sequence ID" value="KAF1919955.1"/>
    <property type="molecule type" value="Genomic_DNA"/>
</dbReference>
<protein>
    <submittedName>
        <fullName evidence="1">Uncharacterized protein</fullName>
    </submittedName>
</protein>
<name>A0A6A5QW66_AMPQU</name>
<dbReference type="AlphaFoldDB" id="A0A6A5QW66"/>
<gene>
    <name evidence="1" type="ORF">BDU57DRAFT_536887</name>
</gene>
<organism evidence="1 2">
    <name type="scientific">Ampelomyces quisqualis</name>
    <name type="common">Powdery mildew agent</name>
    <dbReference type="NCBI Taxonomy" id="50730"/>
    <lineage>
        <taxon>Eukaryota</taxon>
        <taxon>Fungi</taxon>
        <taxon>Dikarya</taxon>
        <taxon>Ascomycota</taxon>
        <taxon>Pezizomycotina</taxon>
        <taxon>Dothideomycetes</taxon>
        <taxon>Pleosporomycetidae</taxon>
        <taxon>Pleosporales</taxon>
        <taxon>Pleosporineae</taxon>
        <taxon>Phaeosphaeriaceae</taxon>
        <taxon>Ampelomyces</taxon>
    </lineage>
</organism>
<keyword evidence="2" id="KW-1185">Reference proteome</keyword>
<proteinExistence type="predicted"/>
<accession>A0A6A5QW66</accession>
<dbReference type="Proteomes" id="UP000800096">
    <property type="component" value="Unassembled WGS sequence"/>
</dbReference>
<sequence length="358" mass="38651">MSALPPTVLSITVSQYQLIMRFISITFALAGTLLVAVKAAPVEALPLESSLIDPRAAATQCGEYHTFEEYLTYPLHANGHYENIREPQHISEIINHSCGICMVFAGRDAQGDVLWSGGPGQGSATQVKGGQSYFCIFGQKSLERSITEPRAPATQCGQFQKIEEEGPMPLYANGHYENLEEATHMITIINQSCGICMVFKERDAQGDIMWSGGPGQEALQQVRGGQSYFCIYGKKSVDEAVEAINNLRAVNDERDTSAACGTYTDKVADHPLELLVNGKTYENVALGTHMISISNISCGICMVFKGRDATGEITWSGGPGQGAGKEVLGSQSYFCVYGKVGDHTFAGGRSIDSRPPEN</sequence>
<evidence type="ECO:0000313" key="1">
    <source>
        <dbReference type="EMBL" id="KAF1919955.1"/>
    </source>
</evidence>
<reference evidence="1" key="1">
    <citation type="journal article" date="2020" name="Stud. Mycol.">
        <title>101 Dothideomycetes genomes: a test case for predicting lifestyles and emergence of pathogens.</title>
        <authorList>
            <person name="Haridas S."/>
            <person name="Albert R."/>
            <person name="Binder M."/>
            <person name="Bloem J."/>
            <person name="Labutti K."/>
            <person name="Salamov A."/>
            <person name="Andreopoulos B."/>
            <person name="Baker S."/>
            <person name="Barry K."/>
            <person name="Bills G."/>
            <person name="Bluhm B."/>
            <person name="Cannon C."/>
            <person name="Castanera R."/>
            <person name="Culley D."/>
            <person name="Daum C."/>
            <person name="Ezra D."/>
            <person name="Gonzalez J."/>
            <person name="Henrissat B."/>
            <person name="Kuo A."/>
            <person name="Liang C."/>
            <person name="Lipzen A."/>
            <person name="Lutzoni F."/>
            <person name="Magnuson J."/>
            <person name="Mondo S."/>
            <person name="Nolan M."/>
            <person name="Ohm R."/>
            <person name="Pangilinan J."/>
            <person name="Park H.-J."/>
            <person name="Ramirez L."/>
            <person name="Alfaro M."/>
            <person name="Sun H."/>
            <person name="Tritt A."/>
            <person name="Yoshinaga Y."/>
            <person name="Zwiers L.-H."/>
            <person name="Turgeon B."/>
            <person name="Goodwin S."/>
            <person name="Spatafora J."/>
            <person name="Crous P."/>
            <person name="Grigoriev I."/>
        </authorList>
    </citation>
    <scope>NUCLEOTIDE SEQUENCE</scope>
    <source>
        <strain evidence="1">HMLAC05119</strain>
    </source>
</reference>
<evidence type="ECO:0000313" key="2">
    <source>
        <dbReference type="Proteomes" id="UP000800096"/>
    </source>
</evidence>